<evidence type="ECO:0000313" key="1">
    <source>
        <dbReference type="EMBL" id="CAG8765573.1"/>
    </source>
</evidence>
<dbReference type="Proteomes" id="UP000789366">
    <property type="component" value="Unassembled WGS sequence"/>
</dbReference>
<evidence type="ECO:0000313" key="2">
    <source>
        <dbReference type="Proteomes" id="UP000789366"/>
    </source>
</evidence>
<organism evidence="1 2">
    <name type="scientific">Cetraspora pellucida</name>
    <dbReference type="NCBI Taxonomy" id="1433469"/>
    <lineage>
        <taxon>Eukaryota</taxon>
        <taxon>Fungi</taxon>
        <taxon>Fungi incertae sedis</taxon>
        <taxon>Mucoromycota</taxon>
        <taxon>Glomeromycotina</taxon>
        <taxon>Glomeromycetes</taxon>
        <taxon>Diversisporales</taxon>
        <taxon>Gigasporaceae</taxon>
        <taxon>Cetraspora</taxon>
    </lineage>
</organism>
<accession>A0ACA9QV34</accession>
<protein>
    <submittedName>
        <fullName evidence="1">6980_t:CDS:1</fullName>
    </submittedName>
</protein>
<name>A0ACA9QV34_9GLOM</name>
<proteinExistence type="predicted"/>
<feature type="non-terminal residue" evidence="1">
    <location>
        <position position="61"/>
    </location>
</feature>
<dbReference type="EMBL" id="CAJVPW010050909">
    <property type="protein sequence ID" value="CAG8765573.1"/>
    <property type="molecule type" value="Genomic_DNA"/>
</dbReference>
<sequence>MINVNEFLNFNDEKIVYEVLSEDQIIKKLDYVFKNNKSTEVIDEKNAELIDKKDDSIKIAI</sequence>
<gene>
    <name evidence="1" type="ORF">SPELUC_LOCUS15426</name>
</gene>
<keyword evidence="2" id="KW-1185">Reference proteome</keyword>
<comment type="caution">
    <text evidence="1">The sequence shown here is derived from an EMBL/GenBank/DDBJ whole genome shotgun (WGS) entry which is preliminary data.</text>
</comment>
<reference evidence="1" key="1">
    <citation type="submission" date="2021-06" db="EMBL/GenBank/DDBJ databases">
        <authorList>
            <person name="Kallberg Y."/>
            <person name="Tangrot J."/>
            <person name="Rosling A."/>
        </authorList>
    </citation>
    <scope>NUCLEOTIDE SEQUENCE</scope>
    <source>
        <strain evidence="1">28 12/20/2015</strain>
    </source>
</reference>